<comment type="caution">
    <text evidence="1">The sequence shown here is derived from an EMBL/GenBank/DDBJ whole genome shotgun (WGS) entry which is preliminary data.</text>
</comment>
<organism evidence="1 2">
    <name type="scientific">Blautia hominis</name>
    <dbReference type="NCBI Taxonomy" id="2025493"/>
    <lineage>
        <taxon>Bacteria</taxon>
        <taxon>Bacillati</taxon>
        <taxon>Bacillota</taxon>
        <taxon>Clostridia</taxon>
        <taxon>Lachnospirales</taxon>
        <taxon>Lachnospiraceae</taxon>
        <taxon>Blautia</taxon>
    </lineage>
</organism>
<proteinExistence type="predicted"/>
<dbReference type="EMBL" id="BAABYW010000002">
    <property type="protein sequence ID" value="GAA6411507.1"/>
    <property type="molecule type" value="Genomic_DNA"/>
</dbReference>
<keyword evidence="2" id="KW-1185">Reference proteome</keyword>
<protein>
    <recommendedName>
        <fullName evidence="3">Transposase</fullName>
    </recommendedName>
</protein>
<dbReference type="Proteomes" id="UP001600943">
    <property type="component" value="Unassembled WGS sequence"/>
</dbReference>
<evidence type="ECO:0000313" key="2">
    <source>
        <dbReference type="Proteomes" id="UP001600943"/>
    </source>
</evidence>
<name>A0ABQ0BJ68_9FIRM</name>
<evidence type="ECO:0008006" key="3">
    <source>
        <dbReference type="Google" id="ProtNLM"/>
    </source>
</evidence>
<evidence type="ECO:0000313" key="1">
    <source>
        <dbReference type="EMBL" id="GAA6411507.1"/>
    </source>
</evidence>
<accession>A0ABQ0BJ68</accession>
<reference evidence="1 2" key="1">
    <citation type="submission" date="2024-04" db="EMBL/GenBank/DDBJ databases">
        <title>Defined microbial consortia suppress multidrug-resistant proinflammatory Enterobacteriaceae via ecological control.</title>
        <authorList>
            <person name="Furuichi M."/>
            <person name="Kawaguchi T."/>
            <person name="Pust M."/>
            <person name="Yasuma K."/>
            <person name="Plichta D."/>
            <person name="Hasegawa N."/>
            <person name="Ohya T."/>
            <person name="Bhattarai S."/>
            <person name="Sasajima S."/>
            <person name="Aoto Y."/>
            <person name="Tuganbaev T."/>
            <person name="Yaginuma M."/>
            <person name="Ueda M."/>
            <person name="Okahashi N."/>
            <person name="Amafuji K."/>
            <person name="Kiridooshi Y."/>
            <person name="Sugita K."/>
            <person name="Strazar M."/>
            <person name="Skelly A."/>
            <person name="Suda W."/>
            <person name="Hattori M."/>
            <person name="Nakamoto N."/>
            <person name="Caballero S."/>
            <person name="Norman J."/>
            <person name="Olle B."/>
            <person name="Tanoue T."/>
            <person name="Arita M."/>
            <person name="Bucci V."/>
            <person name="Atarashi K."/>
            <person name="Xavier R."/>
            <person name="Honda K."/>
        </authorList>
    </citation>
    <scope>NUCLEOTIDE SEQUENCE [LARGE SCALE GENOMIC DNA]</scope>
    <source>
        <strain evidence="2">k04-0078-D8-1</strain>
    </source>
</reference>
<gene>
    <name evidence="1" type="ORF">K040078D81_56240</name>
</gene>
<sequence length="70" mass="8022">MGFLLGRGTLSYSQRSACPDLLNSYKKKPDKNSRRKVVSWENACYNFYQITERIEDNESKMDYTGSDGTG</sequence>